<dbReference type="Gene3D" id="2.30.30.40">
    <property type="entry name" value="SH3 Domains"/>
    <property type="match status" value="5"/>
</dbReference>
<dbReference type="GO" id="GO:0009253">
    <property type="term" value="P:peptidoglycan catabolic process"/>
    <property type="evidence" value="ECO:0007669"/>
    <property type="project" value="InterPro"/>
</dbReference>
<feature type="chain" id="PRO_5039519228" evidence="3">
    <location>
        <begin position="20"/>
        <end position="603"/>
    </location>
</feature>
<feature type="domain" description="SH3b" evidence="4">
    <location>
        <begin position="260"/>
        <end position="324"/>
    </location>
</feature>
<feature type="domain" description="SH3b" evidence="4">
    <location>
        <begin position="105"/>
        <end position="168"/>
    </location>
</feature>
<dbReference type="AlphaFoldDB" id="A0A0C2R2P7"/>
<dbReference type="PANTHER" id="PTHR30404:SF7">
    <property type="entry name" value="CELL WALL AMIDASE LYTH-RELATED"/>
    <property type="match status" value="1"/>
</dbReference>
<keyword evidence="2" id="KW-0961">Cell wall biogenesis/degradation</keyword>
<keyword evidence="3" id="KW-0732">Signal</keyword>
<dbReference type="STRING" id="889306.KP78_34840"/>
<dbReference type="GO" id="GO:0008745">
    <property type="term" value="F:N-acetylmuramoyl-L-alanine amidase activity"/>
    <property type="evidence" value="ECO:0007669"/>
    <property type="project" value="UniProtKB-EC"/>
</dbReference>
<evidence type="ECO:0000259" key="4">
    <source>
        <dbReference type="PROSITE" id="PS51781"/>
    </source>
</evidence>
<reference evidence="5 6" key="1">
    <citation type="submission" date="2015-01" db="EMBL/GenBank/DDBJ databases">
        <title>Genome sequencing of Jeotgalibacillus soli.</title>
        <authorList>
            <person name="Goh K.M."/>
            <person name="Chan K.-G."/>
            <person name="Yaakop A.S."/>
            <person name="Ee R."/>
            <person name="Gan H.M."/>
            <person name="Chan C.S."/>
        </authorList>
    </citation>
    <scope>NUCLEOTIDE SEQUENCE [LARGE SCALE GENOMIC DNA]</scope>
    <source>
        <strain evidence="5 6">P9</strain>
    </source>
</reference>
<dbReference type="EMBL" id="JXRP01000019">
    <property type="protein sequence ID" value="KIL44520.1"/>
    <property type="molecule type" value="Genomic_DNA"/>
</dbReference>
<dbReference type="InterPro" id="IPR002508">
    <property type="entry name" value="MurNAc-LAA_cat"/>
</dbReference>
<comment type="caution">
    <text evidence="5">The sequence shown here is derived from an EMBL/GenBank/DDBJ whole genome shotgun (WGS) entry which is preliminary data.</text>
</comment>
<organism evidence="5 6">
    <name type="scientific">Jeotgalibacillus soli</name>
    <dbReference type="NCBI Taxonomy" id="889306"/>
    <lineage>
        <taxon>Bacteria</taxon>
        <taxon>Bacillati</taxon>
        <taxon>Bacillota</taxon>
        <taxon>Bacilli</taxon>
        <taxon>Bacillales</taxon>
        <taxon>Caryophanaceae</taxon>
        <taxon>Jeotgalibacillus</taxon>
    </lineage>
</organism>
<dbReference type="PANTHER" id="PTHR30404">
    <property type="entry name" value="N-ACETYLMURAMOYL-L-ALANINE AMIDASE"/>
    <property type="match status" value="1"/>
</dbReference>
<dbReference type="SUPFAM" id="SSF53187">
    <property type="entry name" value="Zn-dependent exopeptidases"/>
    <property type="match status" value="1"/>
</dbReference>
<name>A0A0C2R2P7_9BACL</name>
<dbReference type="SMART" id="SM00646">
    <property type="entry name" value="Ami_3"/>
    <property type="match status" value="1"/>
</dbReference>
<dbReference type="GO" id="GO:0071555">
    <property type="term" value="P:cell wall organization"/>
    <property type="evidence" value="ECO:0007669"/>
    <property type="project" value="UniProtKB-KW"/>
</dbReference>
<gene>
    <name evidence="5" type="ORF">KP78_34840</name>
</gene>
<dbReference type="PATRIC" id="fig|889306.3.peg.3501"/>
<dbReference type="Pfam" id="PF08239">
    <property type="entry name" value="SH3_3"/>
    <property type="match status" value="5"/>
</dbReference>
<keyword evidence="6" id="KW-1185">Reference proteome</keyword>
<feature type="domain" description="SH3b" evidence="4">
    <location>
        <begin position="181"/>
        <end position="243"/>
    </location>
</feature>
<evidence type="ECO:0000256" key="1">
    <source>
        <dbReference type="ARBA" id="ARBA00022801"/>
    </source>
</evidence>
<evidence type="ECO:0000313" key="5">
    <source>
        <dbReference type="EMBL" id="KIL44520.1"/>
    </source>
</evidence>
<evidence type="ECO:0000313" key="6">
    <source>
        <dbReference type="Proteomes" id="UP000031938"/>
    </source>
</evidence>
<keyword evidence="1 5" id="KW-0378">Hydrolase</keyword>
<dbReference type="GO" id="GO:0030288">
    <property type="term" value="C:outer membrane-bounded periplasmic space"/>
    <property type="evidence" value="ECO:0007669"/>
    <property type="project" value="TreeGrafter"/>
</dbReference>
<dbReference type="SUPFAM" id="SSF50044">
    <property type="entry name" value="SH3-domain"/>
    <property type="match status" value="1"/>
</dbReference>
<evidence type="ECO:0000256" key="3">
    <source>
        <dbReference type="SAM" id="SignalP"/>
    </source>
</evidence>
<sequence length="603" mass="65593">MRSYIVKITILLLIFSSFGAPTMITNAEGPMATIAADVVNMREGPGLSFPTVATANNGDTYDIVDNEYGWLKLTDSNGQSGWVAEWLVVQEEVTSSNETAASQDSTLATVSVNELRVRTGPGIDHEVIGLLSANTNVNVLARSGEWVEISLDSGNSGWVNGDYLEGLTSTEQRNSDETADVSRGTVSVDRLNVRSDFSSEGQVIGSLNQGDTVTIEDEQYGWLLVEGNGLKGWVSSSYVQRQSTSSEETAASSSPVSSLEGSNVVILVDSLNVRDEPSQLSNVIGTLAKGDTYKINQVNGDWYEIEWDSGKKGWIASWFVEQTTAAATESDSTSDQAIESNETVTILYNGSNIRATPNVESKVTARGQAGEQYAVINQQGDWFEIELADGSTGFIANWIVSPNDERLPEEIENDETEQDETVIQSIADATIVIDAGHGGRDSGAIGASGTLEKILTLRTAEILYHKLANTGANVIMTRQDDRYIDLHSRVFLSQLHDADAFVSLHYDAIDDRNIRGFTTYFYGEGDQPLAESVHEGLENQLTIRDRGVQFGDYLVIRDNAVPAILLELGYISNPSEEAAIANDRFRESATTGIYNGLVEYFTQ</sequence>
<dbReference type="Pfam" id="PF01520">
    <property type="entry name" value="Amidase_3"/>
    <property type="match status" value="1"/>
</dbReference>
<dbReference type="InterPro" id="IPR017293">
    <property type="entry name" value="N-acetylmuramoyl-L-ala_amidase"/>
</dbReference>
<evidence type="ECO:0000256" key="2">
    <source>
        <dbReference type="ARBA" id="ARBA00023316"/>
    </source>
</evidence>
<dbReference type="EC" id="3.5.1.28" evidence="5"/>
<dbReference type="InterPro" id="IPR003646">
    <property type="entry name" value="SH3-like_bac-type"/>
</dbReference>
<dbReference type="Gene3D" id="3.40.630.40">
    <property type="entry name" value="Zn-dependent exopeptidases"/>
    <property type="match status" value="1"/>
</dbReference>
<feature type="domain" description="SH3b" evidence="4">
    <location>
        <begin position="29"/>
        <end position="91"/>
    </location>
</feature>
<proteinExistence type="predicted"/>
<feature type="domain" description="SH3b" evidence="4">
    <location>
        <begin position="339"/>
        <end position="404"/>
    </location>
</feature>
<dbReference type="InterPro" id="IPR036028">
    <property type="entry name" value="SH3-like_dom_sf"/>
</dbReference>
<dbReference type="PROSITE" id="PS51781">
    <property type="entry name" value="SH3B"/>
    <property type="match status" value="5"/>
</dbReference>
<dbReference type="OrthoDB" id="9806267at2"/>
<dbReference type="PIRSF" id="PIRSF037846">
    <property type="entry name" value="Autolysin_YrvJ_prd"/>
    <property type="match status" value="1"/>
</dbReference>
<feature type="signal peptide" evidence="3">
    <location>
        <begin position="1"/>
        <end position="19"/>
    </location>
</feature>
<dbReference type="Proteomes" id="UP000031938">
    <property type="component" value="Unassembled WGS sequence"/>
</dbReference>
<accession>A0A0C2R2P7</accession>
<dbReference type="SMART" id="SM00287">
    <property type="entry name" value="SH3b"/>
    <property type="match status" value="5"/>
</dbReference>
<dbReference type="CDD" id="cd02696">
    <property type="entry name" value="MurNAc-LAA"/>
    <property type="match status" value="1"/>
</dbReference>
<dbReference type="InterPro" id="IPR050695">
    <property type="entry name" value="N-acetylmuramoyl_amidase_3"/>
</dbReference>
<protein>
    <submittedName>
        <fullName evidence="5">N-acetylmuramoyl-L-alanine amidase</fullName>
        <ecNumber evidence="5">3.5.1.28</ecNumber>
    </submittedName>
</protein>